<protein>
    <submittedName>
        <fullName evidence="11">Velvet protein</fullName>
    </submittedName>
</protein>
<evidence type="ECO:0000313" key="11">
    <source>
        <dbReference type="EMBL" id="RKU41488.1"/>
    </source>
</evidence>
<feature type="compositionally biased region" description="Basic and acidic residues" evidence="9">
    <location>
        <begin position="294"/>
        <end position="305"/>
    </location>
</feature>
<evidence type="ECO:0000256" key="2">
    <source>
        <dbReference type="ARBA" id="ARBA00004496"/>
    </source>
</evidence>
<keyword evidence="12" id="KW-1185">Reference proteome</keyword>
<evidence type="ECO:0000256" key="9">
    <source>
        <dbReference type="SAM" id="MobiDB-lite"/>
    </source>
</evidence>
<proteinExistence type="inferred from homology"/>
<evidence type="ECO:0000256" key="6">
    <source>
        <dbReference type="ARBA" id="ARBA00023163"/>
    </source>
</evidence>
<dbReference type="PANTHER" id="PTHR33572">
    <property type="entry name" value="SPORE DEVELOPMENT REGULATOR VOSA"/>
    <property type="match status" value="1"/>
</dbReference>
<dbReference type="AlphaFoldDB" id="A0A420Y1C7"/>
<evidence type="ECO:0000313" key="12">
    <source>
        <dbReference type="Proteomes" id="UP000275385"/>
    </source>
</evidence>
<keyword evidence="4" id="KW-0749">Sporulation</keyword>
<accession>A0A420Y1C7</accession>
<feature type="region of interest" description="Disordered" evidence="9">
    <location>
        <begin position="1"/>
        <end position="33"/>
    </location>
</feature>
<evidence type="ECO:0000256" key="7">
    <source>
        <dbReference type="ARBA" id="ARBA00023242"/>
    </source>
</evidence>
<dbReference type="PANTHER" id="PTHR33572:SF14">
    <property type="entry name" value="DEVELOPMENTAL AND SECONDARY METABOLISM REGULATOR VEA"/>
    <property type="match status" value="1"/>
</dbReference>
<feature type="domain" description="Velvet" evidence="10">
    <location>
        <begin position="38"/>
        <end position="240"/>
    </location>
</feature>
<keyword evidence="7" id="KW-0539">Nucleus</keyword>
<evidence type="ECO:0000256" key="3">
    <source>
        <dbReference type="ARBA" id="ARBA00022490"/>
    </source>
</evidence>
<dbReference type="InterPro" id="IPR038491">
    <property type="entry name" value="Velvet_dom_sf"/>
</dbReference>
<dbReference type="GO" id="GO:0043455">
    <property type="term" value="P:regulation of secondary metabolic process"/>
    <property type="evidence" value="ECO:0007669"/>
    <property type="project" value="UniProtKB-ARBA"/>
</dbReference>
<feature type="compositionally biased region" description="Basic and acidic residues" evidence="9">
    <location>
        <begin position="551"/>
        <end position="565"/>
    </location>
</feature>
<dbReference type="Proteomes" id="UP000275385">
    <property type="component" value="Unassembled WGS sequence"/>
</dbReference>
<feature type="region of interest" description="Disordered" evidence="9">
    <location>
        <begin position="241"/>
        <end position="565"/>
    </location>
</feature>
<dbReference type="EMBL" id="QVQW01000073">
    <property type="protein sequence ID" value="RKU41488.1"/>
    <property type="molecule type" value="Genomic_DNA"/>
</dbReference>
<feature type="compositionally biased region" description="Polar residues" evidence="9">
    <location>
        <begin position="23"/>
        <end position="32"/>
    </location>
</feature>
<dbReference type="GO" id="GO:0030435">
    <property type="term" value="P:sporulation resulting in formation of a cellular spore"/>
    <property type="evidence" value="ECO:0007669"/>
    <property type="project" value="UniProtKB-KW"/>
</dbReference>
<dbReference type="GO" id="GO:0005634">
    <property type="term" value="C:nucleus"/>
    <property type="evidence" value="ECO:0007669"/>
    <property type="project" value="UniProtKB-SubCell"/>
</dbReference>
<comment type="caution">
    <text evidence="11">The sequence shown here is derived from an EMBL/GenBank/DDBJ whole genome shotgun (WGS) entry which is preliminary data.</text>
</comment>
<comment type="similarity">
    <text evidence="8">Belongs to the velvet family. VeA subfamily.</text>
</comment>
<gene>
    <name evidence="11" type="primary">VE1</name>
    <name evidence="11" type="ORF">DL546_000153</name>
</gene>
<evidence type="ECO:0000259" key="10">
    <source>
        <dbReference type="PROSITE" id="PS51821"/>
    </source>
</evidence>
<evidence type="ECO:0000256" key="5">
    <source>
        <dbReference type="ARBA" id="ARBA00023015"/>
    </source>
</evidence>
<keyword evidence="3" id="KW-0963">Cytoplasm</keyword>
<name>A0A420Y1C7_9PEZI</name>
<dbReference type="InterPro" id="IPR021740">
    <property type="entry name" value="Velvet"/>
</dbReference>
<keyword evidence="5" id="KW-0805">Transcription regulation</keyword>
<dbReference type="InterPro" id="IPR037525">
    <property type="entry name" value="Velvet_dom"/>
</dbReference>
<comment type="subcellular location">
    <subcellularLocation>
        <location evidence="2">Cytoplasm</location>
    </subcellularLocation>
    <subcellularLocation>
        <location evidence="1">Nucleus</location>
    </subcellularLocation>
</comment>
<organism evidence="11 12">
    <name type="scientific">Coniochaeta pulveracea</name>
    <dbReference type="NCBI Taxonomy" id="177199"/>
    <lineage>
        <taxon>Eukaryota</taxon>
        <taxon>Fungi</taxon>
        <taxon>Dikarya</taxon>
        <taxon>Ascomycota</taxon>
        <taxon>Pezizomycotina</taxon>
        <taxon>Sordariomycetes</taxon>
        <taxon>Sordariomycetidae</taxon>
        <taxon>Coniochaetales</taxon>
        <taxon>Coniochaetaceae</taxon>
        <taxon>Coniochaeta</taxon>
    </lineage>
</organism>
<evidence type="ECO:0000256" key="1">
    <source>
        <dbReference type="ARBA" id="ARBA00004123"/>
    </source>
</evidence>
<dbReference type="FunFam" id="2.60.40.3960:FF:000001">
    <property type="entry name" value="Sexual development activator VeA"/>
    <property type="match status" value="1"/>
</dbReference>
<dbReference type="GO" id="GO:0005737">
    <property type="term" value="C:cytoplasm"/>
    <property type="evidence" value="ECO:0007669"/>
    <property type="project" value="UniProtKB-SubCell"/>
</dbReference>
<keyword evidence="6" id="KW-0804">Transcription</keyword>
<dbReference type="STRING" id="177199.A0A420Y1C7"/>
<dbReference type="PROSITE" id="PS51821">
    <property type="entry name" value="VELVET"/>
    <property type="match status" value="1"/>
</dbReference>
<evidence type="ECO:0000256" key="8">
    <source>
        <dbReference type="ARBA" id="ARBA00038005"/>
    </source>
</evidence>
<evidence type="ECO:0000256" key="4">
    <source>
        <dbReference type="ARBA" id="ARBA00022969"/>
    </source>
</evidence>
<dbReference type="GO" id="GO:0051176">
    <property type="term" value="P:positive regulation of sulfur metabolic process"/>
    <property type="evidence" value="ECO:0007669"/>
    <property type="project" value="UniProtKB-ARBA"/>
</dbReference>
<dbReference type="GO" id="GO:0034250">
    <property type="term" value="P:positive regulation of amide metabolic process"/>
    <property type="evidence" value="ECO:0007669"/>
    <property type="project" value="UniProtKB-ARBA"/>
</dbReference>
<reference evidence="11 12" key="1">
    <citation type="submission" date="2018-08" db="EMBL/GenBank/DDBJ databases">
        <title>Draft genome of the lignicolous fungus Coniochaeta pulveracea.</title>
        <authorList>
            <person name="Borstlap C.J."/>
            <person name="De Witt R.N."/>
            <person name="Botha A."/>
            <person name="Volschenk H."/>
        </authorList>
    </citation>
    <scope>NUCLEOTIDE SEQUENCE [LARGE SCALE GENOMIC DNA]</scope>
    <source>
        <strain evidence="11 12">CAB683</strain>
    </source>
</reference>
<sequence>MNMGQLVAPAPAPRNGSVHVSGHETQQNNVISRDTKGGRRLWYKLTVIQQPERARACGSGPKSSADRRPVDPPPVVELRIFEGNTWAEAESKDITFLYNANFFLYTTLEHARVIAHGRLQTPAANQPPVLTGVPVSGMAYLDRPQEAGYFLFPDLSVRHEGRYRLNFILYEETKEDKDMDPDTPDPKVNAPQAIGGSFDFRMEVKSVDFTVFSAKKFPGLKESTALSRTVAEQGCRVRIRRDVRMRRRDGKPSGGDYEGQNQSHREDEYASRHRRTETPELKHNFRPRSTSGSTERHSFSSEAQRRPSGADYPPPPPLSAHQPHSAGGHLQFLGSRGHVQYPHQPQGSSRPPSMPPSPSAYQTSHASPYSPHHPLGQQMHQHIRPQYPQPQPPPQQHSHRPSYPAPASQHQAYHHQDRSQSMTPYYPPPSPAPREAATREFREPPPPPPPPSLFQNAPAPPTFSEKPTLPGITPRGQDSWVLPPLKGLDIPQPRPMPPLLSSPTEREPPLQAMPARSTLAPPPPPVVTGAKRSRDDNSWCETDAPRYSNGAREEPVQHQEPELSYRRADGHWVSVQGEAI</sequence>
<feature type="compositionally biased region" description="Basic and acidic residues" evidence="9">
    <location>
        <begin position="263"/>
        <end position="283"/>
    </location>
</feature>
<dbReference type="Gene3D" id="2.60.40.3960">
    <property type="entry name" value="Velvet domain"/>
    <property type="match status" value="1"/>
</dbReference>
<dbReference type="OrthoDB" id="5384689at2759"/>
<dbReference type="Pfam" id="PF11754">
    <property type="entry name" value="Velvet"/>
    <property type="match status" value="2"/>
</dbReference>